<name>A0A562L5S6_9GAMM</name>
<dbReference type="Gene3D" id="3.40.50.2000">
    <property type="entry name" value="Glycogen Phosphorylase B"/>
    <property type="match status" value="2"/>
</dbReference>
<feature type="domain" description="Spore protein YkvP/CgeB glycosyl transferase-like" evidence="1">
    <location>
        <begin position="243"/>
        <end position="356"/>
    </location>
</feature>
<accession>A0A562L5S6</accession>
<dbReference type="Pfam" id="PF13524">
    <property type="entry name" value="Glyco_trans_1_2"/>
    <property type="match status" value="1"/>
</dbReference>
<dbReference type="EMBL" id="VLKN01000004">
    <property type="protein sequence ID" value="TWI02981.1"/>
    <property type="molecule type" value="Genomic_DNA"/>
</dbReference>
<sequence length="1104" mass="123344">MDRASLSDGPTPVVRSDSFDTRIENAKLMDLPPGAPLPGKIRDLKVAAILDPFSEASFSPECDLQMLLPATWEEQIRAFRPHLLLIESAWLGRDGTWRGMIAGRAPTLSALVASCRKAGIATVFWNKEDPLHFEAFIETARLFDWVFTTDADSVTRYRRELGHSRVQLLPFALQPRAYSPVCRAERENKAFFAGAWYDRMPERSGDFASLAGVFDLIAGVDIYDRNYDNQEGRGGFPARYQGMVRGSVPYRDTPDLYRRYRFGLNLNTVKDSPTMFARRVFELIGSGTSVYGNYSRGQKNMLGELAVASDDVENVFHRAYAEHETPDALLVRSRRSLALRKVLEQHTYRHRLKHIVRCALTGDMDDGDGSVVGIASADNETCLASVLRAYERQTARGISLYLRLPHNLHSALPSGVSVLNDEALQKRPEETFGSAWIAAFHPDDYYGASYLQDLKLGRLYCSGEAIGKGAFLAVDGRGVRMTDGDQEFRKVTSLALRRSILRAEAWHGSLASLLDSVSDGALHAPDMDSLDSFSYIENGNEAGIEAEAAQLLDAGVDIEDMYRFAAELPDLPAWPVTGNEWIDGAELSSLFVDVPPGISVAARRHRLELCSTAANGMGGECLSVPFPRSRLERDGALVVQLDAPADRGWRCEIQALGARGDSLVSFELPAGVTTRIEPPEEACAYRLKLKVRGELVRHIDGLWLKSQPAQPVFLPGNGRLLLVSNIYPEGDRFYRNAFVHRRVLEYRRRGIPVDVIRVAAGEQQRSYEFEGVPVMVCSPEALQATLAISKHDAIAVHFLDESIWRSIKDVAGRTPTVVWVHGAEIQPWTRRPFNYTTDEEKADARNSSERRMSFWRKLLSDPPASLRLVFVSRTFAEECWTDLGMRLADDRWSVIHNPVDTALFRFEERSVDLRWNILSVRSHESRGYANDLTAEAVRLLSAHPLFPRMRFRLIGDGKLFDSNFADLRTYSNVRLERRQLSQAEMAEIFRENGIFLTPTRSDTQGVTRDEAMSTGLVPVTNAVSAVPEFVDHECGILVAPEDAAALAAAILKLVENEAQFLSMSKAASDRVRKQRGLERIIDQELALLSPHSVQDASALPIRRK</sequence>
<keyword evidence="3" id="KW-1185">Reference proteome</keyword>
<reference evidence="2 3" key="1">
    <citation type="journal article" date="2015" name="Stand. Genomic Sci.">
        <title>Genomic Encyclopedia of Bacterial and Archaeal Type Strains, Phase III: the genomes of soil and plant-associated and newly described type strains.</title>
        <authorList>
            <person name="Whitman W.B."/>
            <person name="Woyke T."/>
            <person name="Klenk H.P."/>
            <person name="Zhou Y."/>
            <person name="Lilburn T.G."/>
            <person name="Beck B.J."/>
            <person name="De Vos P."/>
            <person name="Vandamme P."/>
            <person name="Eisen J.A."/>
            <person name="Garrity G."/>
            <person name="Hugenholtz P."/>
            <person name="Kyrpides N.C."/>
        </authorList>
    </citation>
    <scope>NUCLEOTIDE SEQUENCE [LARGE SCALE GENOMIC DNA]</scope>
    <source>
        <strain evidence="2 3">CGMCC 1.10821</strain>
    </source>
</reference>
<evidence type="ECO:0000313" key="3">
    <source>
        <dbReference type="Proteomes" id="UP000315167"/>
    </source>
</evidence>
<dbReference type="Pfam" id="PF13692">
    <property type="entry name" value="Glyco_trans_1_4"/>
    <property type="match status" value="1"/>
</dbReference>
<dbReference type="Proteomes" id="UP000315167">
    <property type="component" value="Unassembled WGS sequence"/>
</dbReference>
<evidence type="ECO:0000259" key="1">
    <source>
        <dbReference type="Pfam" id="PF13524"/>
    </source>
</evidence>
<dbReference type="InterPro" id="IPR055259">
    <property type="entry name" value="YkvP/CgeB_Glyco_trans-like"/>
</dbReference>
<dbReference type="SUPFAM" id="SSF53756">
    <property type="entry name" value="UDP-Glycosyltransferase/glycogen phosphorylase"/>
    <property type="match status" value="1"/>
</dbReference>
<organism evidence="2 3">
    <name type="scientific">Luteimonas cucumeris</name>
    <dbReference type="NCBI Taxonomy" id="985012"/>
    <lineage>
        <taxon>Bacteria</taxon>
        <taxon>Pseudomonadati</taxon>
        <taxon>Pseudomonadota</taxon>
        <taxon>Gammaproteobacteria</taxon>
        <taxon>Lysobacterales</taxon>
        <taxon>Lysobacteraceae</taxon>
        <taxon>Luteimonas</taxon>
    </lineage>
</organism>
<keyword evidence="2" id="KW-0808">Transferase</keyword>
<evidence type="ECO:0000313" key="2">
    <source>
        <dbReference type="EMBL" id="TWI02981.1"/>
    </source>
</evidence>
<comment type="caution">
    <text evidence="2">The sequence shown here is derived from an EMBL/GenBank/DDBJ whole genome shotgun (WGS) entry which is preliminary data.</text>
</comment>
<gene>
    <name evidence="2" type="ORF">IP90_02083</name>
</gene>
<dbReference type="PANTHER" id="PTHR12526">
    <property type="entry name" value="GLYCOSYLTRANSFERASE"/>
    <property type="match status" value="1"/>
</dbReference>
<dbReference type="AlphaFoldDB" id="A0A562L5S6"/>
<protein>
    <submittedName>
        <fullName evidence="2">Glycosyltransferase involved in cell wall biosynthesis</fullName>
    </submittedName>
</protein>
<dbReference type="CDD" id="cd03801">
    <property type="entry name" value="GT4_PimA-like"/>
    <property type="match status" value="1"/>
</dbReference>
<dbReference type="GO" id="GO:0016740">
    <property type="term" value="F:transferase activity"/>
    <property type="evidence" value="ECO:0007669"/>
    <property type="project" value="UniProtKB-KW"/>
</dbReference>
<proteinExistence type="predicted"/>